<dbReference type="OrthoDB" id="4742981at2759"/>
<evidence type="ECO:0000256" key="1">
    <source>
        <dbReference type="SAM" id="MobiDB-lite"/>
    </source>
</evidence>
<comment type="caution">
    <text evidence="2">The sequence shown here is derived from an EMBL/GenBank/DDBJ whole genome shotgun (WGS) entry which is preliminary data.</text>
</comment>
<dbReference type="Proteomes" id="UP000758603">
    <property type="component" value="Unassembled WGS sequence"/>
</dbReference>
<feature type="compositionally biased region" description="Polar residues" evidence="1">
    <location>
        <begin position="202"/>
        <end position="212"/>
    </location>
</feature>
<feature type="compositionally biased region" description="Low complexity" evidence="1">
    <location>
        <begin position="189"/>
        <end position="201"/>
    </location>
</feature>
<evidence type="ECO:0000313" key="3">
    <source>
        <dbReference type="Proteomes" id="UP000758603"/>
    </source>
</evidence>
<protein>
    <recommendedName>
        <fullName evidence="4">Fungal N-terminal domain-containing protein</fullName>
    </recommendedName>
</protein>
<feature type="region of interest" description="Disordered" evidence="1">
    <location>
        <begin position="154"/>
        <end position="251"/>
    </location>
</feature>
<organism evidence="2 3">
    <name type="scientific">Truncatella angustata</name>
    <dbReference type="NCBI Taxonomy" id="152316"/>
    <lineage>
        <taxon>Eukaryota</taxon>
        <taxon>Fungi</taxon>
        <taxon>Dikarya</taxon>
        <taxon>Ascomycota</taxon>
        <taxon>Pezizomycotina</taxon>
        <taxon>Sordariomycetes</taxon>
        <taxon>Xylariomycetidae</taxon>
        <taxon>Amphisphaeriales</taxon>
        <taxon>Sporocadaceae</taxon>
        <taxon>Truncatella</taxon>
    </lineage>
</organism>
<sequence>MDPASALGAVLTALQLCTSVLNIGNKVHGELFGDDKSVDKLRQLNGRLQILAKVFENIVEQTRDSEHGVVEQFHGTHTLEKTLDECKVFLNNYQKALSESGRRSTLQRAKFIVGSDETRLERYNKRIDQHYLELQEWRSGVLSKKIDEVIARTHNTPSSTTSHEKSHYSTPPSHLLDRRPQRTLTGDTLLPSSPRLSPDSPGIQSVSRTPSLASIPESPLSVILPSGVRSRKASQQSRDHGGQVVSPAHLLLTPGTDPANWGYASAIDSTTVSRTSSEVRSREDVFGQISPHIYPGPPSVTGMEAPFASPLSDSHSAILVLGKRKWTFKAASCAISDVKGVQVLVWANNTTKLSHYVPTPVSKIPHTRPSNPGDTRFEVSFLPSSYKHIFEIIEHGVTEEVHEKPRYQFVYKTDRDAFQQKFRGHQFLEMVQARSIRAQSGIIAQVVHLKVWSRNESDEEPTFSFARHGAKESNHQEEYKIRWFRKTPELRDTAKLVLGFYSPNADLEYGKPPETPSRKASMIENFGNMMRRQSGSSSKSRSPSISTTPQVLYDRTTKGIIPNADVQHIAYLEIEFASPKLRDAFINACYEADRRSVLSKRNTAISDGLPSPQVSSRPASLLNVPFERSPISESLRGMHESPTFNVPRYAPTQLQDLSHYSLSEPSLDSAQDVRVATLD</sequence>
<keyword evidence="3" id="KW-1185">Reference proteome</keyword>
<name>A0A9P8URF2_9PEZI</name>
<gene>
    <name evidence="2" type="ORF">BKA67DRAFT_655378</name>
</gene>
<dbReference type="AlphaFoldDB" id="A0A9P8URF2"/>
<proteinExistence type="predicted"/>
<accession>A0A9P8URF2</accession>
<evidence type="ECO:0008006" key="4">
    <source>
        <dbReference type="Google" id="ProtNLM"/>
    </source>
</evidence>
<reference evidence="2" key="1">
    <citation type="journal article" date="2021" name="Nat. Commun.">
        <title>Genetic determinants of endophytism in the Arabidopsis root mycobiome.</title>
        <authorList>
            <person name="Mesny F."/>
            <person name="Miyauchi S."/>
            <person name="Thiergart T."/>
            <person name="Pickel B."/>
            <person name="Atanasova L."/>
            <person name="Karlsson M."/>
            <person name="Huettel B."/>
            <person name="Barry K.W."/>
            <person name="Haridas S."/>
            <person name="Chen C."/>
            <person name="Bauer D."/>
            <person name="Andreopoulos W."/>
            <person name="Pangilinan J."/>
            <person name="LaButti K."/>
            <person name="Riley R."/>
            <person name="Lipzen A."/>
            <person name="Clum A."/>
            <person name="Drula E."/>
            <person name="Henrissat B."/>
            <person name="Kohler A."/>
            <person name="Grigoriev I.V."/>
            <person name="Martin F.M."/>
            <person name="Hacquard S."/>
        </authorList>
    </citation>
    <scope>NUCLEOTIDE SEQUENCE</scope>
    <source>
        <strain evidence="2">MPI-SDFR-AT-0073</strain>
    </source>
</reference>
<evidence type="ECO:0000313" key="2">
    <source>
        <dbReference type="EMBL" id="KAH6657087.1"/>
    </source>
</evidence>
<dbReference type="RefSeq" id="XP_045961321.1">
    <property type="nucleotide sequence ID" value="XM_046106740.1"/>
</dbReference>
<dbReference type="EMBL" id="JAGPXC010000002">
    <property type="protein sequence ID" value="KAH6657087.1"/>
    <property type="molecule type" value="Genomic_DNA"/>
</dbReference>
<dbReference type="GeneID" id="70135631"/>